<dbReference type="RefSeq" id="WP_130023670.1">
    <property type="nucleotide sequence ID" value="NZ_SEWF01000053.1"/>
</dbReference>
<dbReference type="Proteomes" id="UP000293162">
    <property type="component" value="Unassembled WGS sequence"/>
</dbReference>
<evidence type="ECO:0000313" key="1">
    <source>
        <dbReference type="EMBL" id="RYU93170.1"/>
    </source>
</evidence>
<dbReference type="EMBL" id="SEWF01000053">
    <property type="protein sequence ID" value="RYU93170.1"/>
    <property type="molecule type" value="Genomic_DNA"/>
</dbReference>
<dbReference type="AlphaFoldDB" id="A0A4V1ZCM4"/>
<keyword evidence="2" id="KW-1185">Reference proteome</keyword>
<sequence>MKINDINTYLEKIDLFIFSSGFEKRSTKLGKNLKSRLVKNSVVFHLNDTYNISFKHLESVKDNLPNTEIVKYPKNEPLETFDIFLNEIYTFIKDKYRTKKLKIVIDVTAFTREVLLILIKIFSLRELNKRIDLVLVHTPAISYSEPNENLWLTKGIREIRSIIGYSGLHSPAKKLMLIILNGFEEERAERIIEAFEPFKLILGKPSQTGSLSSNLEKIAVEKYEQIKCNYQTLIEKEFEFSCHDINITKEEIIKIYNKYHDEYNIVISPLNNKVSTIAVAIAALECDEIQVCYASANQYNIDAPHEACDYYLCYNFYEFLSM</sequence>
<dbReference type="OrthoDB" id="794804at2"/>
<organism evidence="1 2">
    <name type="scientific">Emticicia agri</name>
    <dbReference type="NCBI Taxonomy" id="2492393"/>
    <lineage>
        <taxon>Bacteria</taxon>
        <taxon>Pseudomonadati</taxon>
        <taxon>Bacteroidota</taxon>
        <taxon>Cytophagia</taxon>
        <taxon>Cytophagales</taxon>
        <taxon>Leadbetterellaceae</taxon>
        <taxon>Emticicia</taxon>
    </lineage>
</organism>
<protein>
    <submittedName>
        <fullName evidence="1">Uncharacterized protein</fullName>
    </submittedName>
</protein>
<evidence type="ECO:0000313" key="2">
    <source>
        <dbReference type="Proteomes" id="UP000293162"/>
    </source>
</evidence>
<reference evidence="1 2" key="1">
    <citation type="submission" date="2019-02" db="EMBL/GenBank/DDBJ databases">
        <title>Bacterial novel species Emticicia sp. 17J42-9 isolated from soil.</title>
        <authorList>
            <person name="Jung H.-Y."/>
        </authorList>
    </citation>
    <scope>NUCLEOTIDE SEQUENCE [LARGE SCALE GENOMIC DNA]</scope>
    <source>
        <strain evidence="1 2">17J42-9</strain>
    </source>
</reference>
<accession>A0A4V1ZCM4</accession>
<gene>
    <name evidence="1" type="ORF">EWM59_23345</name>
</gene>
<name>A0A4V1ZCM4_9BACT</name>
<proteinExistence type="predicted"/>
<comment type="caution">
    <text evidence="1">The sequence shown here is derived from an EMBL/GenBank/DDBJ whole genome shotgun (WGS) entry which is preliminary data.</text>
</comment>